<evidence type="ECO:0000313" key="1">
    <source>
        <dbReference type="EMBL" id="MDH1340548.1"/>
    </source>
</evidence>
<reference evidence="1" key="1">
    <citation type="submission" date="2022-09" db="EMBL/GenBank/DDBJ databases">
        <title>Intensive care unit water sources are persistently colonized with multi-drug resistant bacteria and are the site of extensive horizontal gene transfer of antibiotic resistance genes.</title>
        <authorList>
            <person name="Diorio-Toth L."/>
        </authorList>
    </citation>
    <scope>NUCLEOTIDE SEQUENCE</scope>
    <source>
        <strain evidence="1">GD03704</strain>
    </source>
</reference>
<evidence type="ECO:0000313" key="2">
    <source>
        <dbReference type="Proteomes" id="UP001161697"/>
    </source>
</evidence>
<protein>
    <recommendedName>
        <fullName evidence="3">Poly A polymerase head domain-containing protein</fullName>
    </recommendedName>
</protein>
<dbReference type="EMBL" id="JAOCJE010000001">
    <property type="protein sequence ID" value="MDH1340548.1"/>
    <property type="molecule type" value="Genomic_DNA"/>
</dbReference>
<dbReference type="InterPro" id="IPR043519">
    <property type="entry name" value="NT_sf"/>
</dbReference>
<name>A0AA42U0L4_ECTOL</name>
<evidence type="ECO:0008006" key="3">
    <source>
        <dbReference type="Google" id="ProtNLM"/>
    </source>
</evidence>
<organism evidence="1 2">
    <name type="scientific">Ectopseudomonas oleovorans</name>
    <name type="common">Pseudomonas oleovorans</name>
    <dbReference type="NCBI Taxonomy" id="301"/>
    <lineage>
        <taxon>Bacteria</taxon>
        <taxon>Pseudomonadati</taxon>
        <taxon>Pseudomonadota</taxon>
        <taxon>Gammaproteobacteria</taxon>
        <taxon>Pseudomonadales</taxon>
        <taxon>Pseudomonadaceae</taxon>
        <taxon>Ectopseudomonas</taxon>
    </lineage>
</organism>
<gene>
    <name evidence="1" type="ORF">N5J11_15200</name>
</gene>
<dbReference type="Proteomes" id="UP001161697">
    <property type="component" value="Unassembled WGS sequence"/>
</dbReference>
<sequence length="185" mass="20166">MINRASLQAAFDLLDLLKSKGIEAIIAGGCARDIFFGVKPKDIDIIVVDTEMDVVEAILAEANVAAVGFHLYRGETTSDRIIGGFKLVGAEIDVVLYSCNTVSEAIDAFDFNLNQFAIVDTRHGIDGAFVRFVGKHHWGQLVAVREDASPSRKGRMWDKYIDLIPRRATGELINEAPVGGDDGPF</sequence>
<comment type="caution">
    <text evidence="1">The sequence shown here is derived from an EMBL/GenBank/DDBJ whole genome shotgun (WGS) entry which is preliminary data.</text>
</comment>
<dbReference type="Gene3D" id="3.30.460.10">
    <property type="entry name" value="Beta Polymerase, domain 2"/>
    <property type="match status" value="1"/>
</dbReference>
<proteinExistence type="predicted"/>
<dbReference type="RefSeq" id="WP_279534621.1">
    <property type="nucleotide sequence ID" value="NZ_CP104579.1"/>
</dbReference>
<accession>A0AA42U0L4</accession>
<dbReference type="SUPFAM" id="SSF81301">
    <property type="entry name" value="Nucleotidyltransferase"/>
    <property type="match status" value="1"/>
</dbReference>
<dbReference type="Pfam" id="PF26128">
    <property type="entry name" value="Gad2"/>
    <property type="match status" value="1"/>
</dbReference>
<dbReference type="AlphaFoldDB" id="A0AA42U0L4"/>